<evidence type="ECO:0000256" key="1">
    <source>
        <dbReference type="SAM" id="MobiDB-lite"/>
    </source>
</evidence>
<reference evidence="2" key="1">
    <citation type="submission" date="2020-02" db="EMBL/GenBank/DDBJ databases">
        <authorList>
            <person name="Meier V. D."/>
        </authorList>
    </citation>
    <scope>NUCLEOTIDE SEQUENCE</scope>
    <source>
        <strain evidence="2">AVDCRST_MAG33</strain>
    </source>
</reference>
<organism evidence="2">
    <name type="scientific">uncultured Thermomicrobiales bacterium</name>
    <dbReference type="NCBI Taxonomy" id="1645740"/>
    <lineage>
        <taxon>Bacteria</taxon>
        <taxon>Pseudomonadati</taxon>
        <taxon>Thermomicrobiota</taxon>
        <taxon>Thermomicrobia</taxon>
        <taxon>Thermomicrobiales</taxon>
        <taxon>environmental samples</taxon>
    </lineage>
</organism>
<dbReference type="AlphaFoldDB" id="A0A6J4V7A3"/>
<gene>
    <name evidence="2" type="ORF">AVDCRST_MAG33-2356</name>
</gene>
<feature type="region of interest" description="Disordered" evidence="1">
    <location>
        <begin position="24"/>
        <end position="43"/>
    </location>
</feature>
<accession>A0A6J4V7A3</accession>
<sequence length="43" mass="4627">MAPGAWTQRVAMPDRHLMLCLKDTAPRPASGPESAIRAGFTMS</sequence>
<evidence type="ECO:0000313" key="2">
    <source>
        <dbReference type="EMBL" id="CAA9569306.1"/>
    </source>
</evidence>
<dbReference type="EMBL" id="CADCWK010000270">
    <property type="protein sequence ID" value="CAA9569306.1"/>
    <property type="molecule type" value="Genomic_DNA"/>
</dbReference>
<proteinExistence type="predicted"/>
<protein>
    <submittedName>
        <fullName evidence="2">Uncharacterized protein</fullName>
    </submittedName>
</protein>
<name>A0A6J4V7A3_9BACT</name>